<evidence type="ECO:0000256" key="3">
    <source>
        <dbReference type="ARBA" id="ARBA00004406"/>
    </source>
</evidence>
<keyword evidence="7" id="KW-0256">Endoplasmic reticulum</keyword>
<comment type="subcellular location">
    <subcellularLocation>
        <location evidence="3">Endoplasmic reticulum membrane</location>
        <topology evidence="3">Peripheral membrane protein</topology>
    </subcellularLocation>
    <subcellularLocation>
        <location evidence="2">Microsome membrane</location>
        <topology evidence="2">Peripheral membrane protein</topology>
    </subcellularLocation>
</comment>
<dbReference type="GO" id="GO:0006805">
    <property type="term" value="P:xenobiotic metabolic process"/>
    <property type="evidence" value="ECO:0007669"/>
    <property type="project" value="TreeGrafter"/>
</dbReference>
<keyword evidence="5 13" id="KW-0349">Heme</keyword>
<feature type="binding site" description="axial binding residue" evidence="13">
    <location>
        <position position="441"/>
    </location>
    <ligand>
        <name>heme</name>
        <dbReference type="ChEBI" id="CHEBI:30413"/>
    </ligand>
    <ligandPart>
        <name>Fe</name>
        <dbReference type="ChEBI" id="CHEBI:18248"/>
    </ligandPart>
</feature>
<dbReference type="PROSITE" id="PS00086">
    <property type="entry name" value="CYTOCHROME_P450"/>
    <property type="match status" value="1"/>
</dbReference>
<evidence type="ECO:0000256" key="12">
    <source>
        <dbReference type="ARBA" id="ARBA00023136"/>
    </source>
</evidence>
<dbReference type="SUPFAM" id="SSF48264">
    <property type="entry name" value="Cytochrome P450"/>
    <property type="match status" value="1"/>
</dbReference>
<accession>A0A6J8ASZ5</accession>
<comment type="cofactor">
    <cofactor evidence="1 13">
        <name>heme</name>
        <dbReference type="ChEBI" id="CHEBI:30413"/>
    </cofactor>
</comment>
<feature type="transmembrane region" description="Helical" evidence="15">
    <location>
        <begin position="305"/>
        <end position="325"/>
    </location>
</feature>
<keyword evidence="9 14" id="KW-0560">Oxidoreductase</keyword>
<dbReference type="InterPro" id="IPR050182">
    <property type="entry name" value="Cytochrome_P450_fam2"/>
</dbReference>
<evidence type="ECO:0000256" key="2">
    <source>
        <dbReference type="ARBA" id="ARBA00004174"/>
    </source>
</evidence>
<evidence type="ECO:0000256" key="13">
    <source>
        <dbReference type="PIRSR" id="PIRSR602401-1"/>
    </source>
</evidence>
<dbReference type="PANTHER" id="PTHR24300">
    <property type="entry name" value="CYTOCHROME P450 508A4-RELATED"/>
    <property type="match status" value="1"/>
</dbReference>
<dbReference type="Proteomes" id="UP000507470">
    <property type="component" value="Unassembled WGS sequence"/>
</dbReference>
<dbReference type="FunFam" id="1.10.630.10:FF:000238">
    <property type="entry name" value="Cytochrome P450 2A6"/>
    <property type="match status" value="1"/>
</dbReference>
<dbReference type="PRINTS" id="PR00463">
    <property type="entry name" value="EP450I"/>
</dbReference>
<evidence type="ECO:0000256" key="1">
    <source>
        <dbReference type="ARBA" id="ARBA00001971"/>
    </source>
</evidence>
<dbReference type="InterPro" id="IPR017972">
    <property type="entry name" value="Cyt_P450_CS"/>
</dbReference>
<evidence type="ECO:0000256" key="11">
    <source>
        <dbReference type="ARBA" id="ARBA00023033"/>
    </source>
</evidence>
<keyword evidence="15" id="KW-0812">Transmembrane</keyword>
<keyword evidence="11 14" id="KW-0503">Monooxygenase</keyword>
<evidence type="ECO:0000313" key="16">
    <source>
        <dbReference type="EMBL" id="CAC5373244.1"/>
    </source>
</evidence>
<sequence>MYNNTKYTTFERIMEIIISVVLVTTVVLLVTFFLNNRFMVSGNNLPGPIAWPLFGNILMVSKTKNFYQLTKFLREKYGNVYRLKLGQLTVVCISGHKNISQILVEDGENSSQRPNWMFCSRKIFREKGIVWANGHQWKKLNKLIIQSQQTTTFQQNMQQQLTQEVNELCKCFSPGNATDPLEYFYNSTLNVVSIMAFGKRLQYNDQEFKTLRSSITYVFKHGQSLGRMETFFSWLALFSKSQVNEVVGEIDKLHEFIKQKLRNHTIENNHKLPHDVLTSYLNLSESERKDSALSETNLFQAIVDMYIAAYDTYTATMMIIVYYLLKYPDVQKKCREEIHKVCKGKKTVTFDDKDKLRYVESTIKEVLRIAKPVVLAIYRTIKRNITVDGYNIPAKSIILYDLNDPQVDSTLWDNPNVFDPDRWTNPQTNGYLPFGLGPRRCVGAPTVNMSLFLMITNILHTFELVPEDKNNLPMEREWSGIALFPKPFKMFMKPVEY</sequence>
<dbReference type="InterPro" id="IPR002401">
    <property type="entry name" value="Cyt_P450_E_grp-I"/>
</dbReference>
<gene>
    <name evidence="16" type="ORF">MCOR_11077</name>
</gene>
<dbReference type="Pfam" id="PF00067">
    <property type="entry name" value="p450"/>
    <property type="match status" value="1"/>
</dbReference>
<evidence type="ECO:0000313" key="17">
    <source>
        <dbReference type="Proteomes" id="UP000507470"/>
    </source>
</evidence>
<dbReference type="EMBL" id="CACVKT020001887">
    <property type="protein sequence ID" value="CAC5373244.1"/>
    <property type="molecule type" value="Genomic_DNA"/>
</dbReference>
<evidence type="ECO:0000256" key="8">
    <source>
        <dbReference type="ARBA" id="ARBA00022848"/>
    </source>
</evidence>
<feature type="transmembrane region" description="Helical" evidence="15">
    <location>
        <begin position="12"/>
        <end position="34"/>
    </location>
</feature>
<evidence type="ECO:0000256" key="6">
    <source>
        <dbReference type="ARBA" id="ARBA00022723"/>
    </source>
</evidence>
<dbReference type="GO" id="GO:0005789">
    <property type="term" value="C:endoplasmic reticulum membrane"/>
    <property type="evidence" value="ECO:0007669"/>
    <property type="project" value="UniProtKB-SubCell"/>
</dbReference>
<comment type="similarity">
    <text evidence="4 14">Belongs to the cytochrome P450 family.</text>
</comment>
<keyword evidence="6 13" id="KW-0479">Metal-binding</keyword>
<dbReference type="InterPro" id="IPR036396">
    <property type="entry name" value="Cyt_P450_sf"/>
</dbReference>
<dbReference type="Gene3D" id="1.10.630.10">
    <property type="entry name" value="Cytochrome P450"/>
    <property type="match status" value="1"/>
</dbReference>
<evidence type="ECO:0000256" key="15">
    <source>
        <dbReference type="SAM" id="Phobius"/>
    </source>
</evidence>
<keyword evidence="10 13" id="KW-0408">Iron</keyword>
<keyword evidence="15" id="KW-1133">Transmembrane helix</keyword>
<dbReference type="PANTHER" id="PTHR24300:SF375">
    <property type="entry name" value="CYTOCHROME P450 FAMILY"/>
    <property type="match status" value="1"/>
</dbReference>
<dbReference type="GO" id="GO:0020037">
    <property type="term" value="F:heme binding"/>
    <property type="evidence" value="ECO:0007669"/>
    <property type="project" value="InterPro"/>
</dbReference>
<name>A0A6J8ASZ5_MYTCO</name>
<proteinExistence type="inferred from homology"/>
<evidence type="ECO:0000256" key="7">
    <source>
        <dbReference type="ARBA" id="ARBA00022824"/>
    </source>
</evidence>
<dbReference type="InterPro" id="IPR001128">
    <property type="entry name" value="Cyt_P450"/>
</dbReference>
<evidence type="ECO:0000256" key="9">
    <source>
        <dbReference type="ARBA" id="ARBA00023002"/>
    </source>
</evidence>
<protein>
    <submittedName>
        <fullName evidence="16">Uncharacterized protein</fullName>
    </submittedName>
</protein>
<keyword evidence="12 15" id="KW-0472">Membrane</keyword>
<dbReference type="OrthoDB" id="1470350at2759"/>
<evidence type="ECO:0000256" key="4">
    <source>
        <dbReference type="ARBA" id="ARBA00010617"/>
    </source>
</evidence>
<evidence type="ECO:0000256" key="5">
    <source>
        <dbReference type="ARBA" id="ARBA00022617"/>
    </source>
</evidence>
<keyword evidence="8" id="KW-0492">Microsome</keyword>
<dbReference type="GO" id="GO:0016712">
    <property type="term" value="F:oxidoreductase activity, acting on paired donors, with incorporation or reduction of molecular oxygen, reduced flavin or flavoprotein as one donor, and incorporation of one atom of oxygen"/>
    <property type="evidence" value="ECO:0007669"/>
    <property type="project" value="TreeGrafter"/>
</dbReference>
<dbReference type="GO" id="GO:0005506">
    <property type="term" value="F:iron ion binding"/>
    <property type="evidence" value="ECO:0007669"/>
    <property type="project" value="InterPro"/>
</dbReference>
<dbReference type="GO" id="GO:0006082">
    <property type="term" value="P:organic acid metabolic process"/>
    <property type="evidence" value="ECO:0007669"/>
    <property type="project" value="TreeGrafter"/>
</dbReference>
<evidence type="ECO:0000256" key="14">
    <source>
        <dbReference type="RuleBase" id="RU000461"/>
    </source>
</evidence>
<keyword evidence="17" id="KW-1185">Reference proteome</keyword>
<dbReference type="AlphaFoldDB" id="A0A6J8ASZ5"/>
<organism evidence="16 17">
    <name type="scientific">Mytilus coruscus</name>
    <name type="common">Sea mussel</name>
    <dbReference type="NCBI Taxonomy" id="42192"/>
    <lineage>
        <taxon>Eukaryota</taxon>
        <taxon>Metazoa</taxon>
        <taxon>Spiralia</taxon>
        <taxon>Lophotrochozoa</taxon>
        <taxon>Mollusca</taxon>
        <taxon>Bivalvia</taxon>
        <taxon>Autobranchia</taxon>
        <taxon>Pteriomorphia</taxon>
        <taxon>Mytilida</taxon>
        <taxon>Mytiloidea</taxon>
        <taxon>Mytilidae</taxon>
        <taxon>Mytilinae</taxon>
        <taxon>Mytilus</taxon>
    </lineage>
</organism>
<dbReference type="PRINTS" id="PR00385">
    <property type="entry name" value="P450"/>
</dbReference>
<reference evidence="16 17" key="1">
    <citation type="submission" date="2020-06" db="EMBL/GenBank/DDBJ databases">
        <authorList>
            <person name="Li R."/>
            <person name="Bekaert M."/>
        </authorList>
    </citation>
    <scope>NUCLEOTIDE SEQUENCE [LARGE SCALE GENOMIC DNA]</scope>
    <source>
        <strain evidence="17">wild</strain>
    </source>
</reference>
<evidence type="ECO:0000256" key="10">
    <source>
        <dbReference type="ARBA" id="ARBA00023004"/>
    </source>
</evidence>